<sequence length="184" mass="21155">MKKKINWKEILMGTWYFIVAMVAVMLHVIQFAFNELAFMPRIYMWLLFLGAGIPFAWWTSRVLHNWLNRIFDNPTGGRLNNPGYIATMFLLLSWLPPALVMTTNYVLAGEPSKVTLPVLEHGTSSGGGRVSKTYNWVRVEKNGYSRKMTLPDSIAPQTVDSVELEVRDGGLGYECYMYPRFIRH</sequence>
<organism evidence="2 3">
    <name type="scientific">Chitinophaga qingshengii</name>
    <dbReference type="NCBI Taxonomy" id="1569794"/>
    <lineage>
        <taxon>Bacteria</taxon>
        <taxon>Pseudomonadati</taxon>
        <taxon>Bacteroidota</taxon>
        <taxon>Chitinophagia</taxon>
        <taxon>Chitinophagales</taxon>
        <taxon>Chitinophagaceae</taxon>
        <taxon>Chitinophaga</taxon>
    </lineage>
</organism>
<evidence type="ECO:0000256" key="1">
    <source>
        <dbReference type="SAM" id="Phobius"/>
    </source>
</evidence>
<keyword evidence="1" id="KW-1133">Transmembrane helix</keyword>
<dbReference type="EMBL" id="JACVFC010000001">
    <property type="protein sequence ID" value="MBC9930013.1"/>
    <property type="molecule type" value="Genomic_DNA"/>
</dbReference>
<gene>
    <name evidence="2" type="ORF">ICL07_06465</name>
</gene>
<comment type="caution">
    <text evidence="2">The sequence shown here is derived from an EMBL/GenBank/DDBJ whole genome shotgun (WGS) entry which is preliminary data.</text>
</comment>
<dbReference type="Proteomes" id="UP000659124">
    <property type="component" value="Unassembled WGS sequence"/>
</dbReference>
<keyword evidence="1" id="KW-0812">Transmembrane</keyword>
<evidence type="ECO:0000313" key="3">
    <source>
        <dbReference type="Proteomes" id="UP000659124"/>
    </source>
</evidence>
<evidence type="ECO:0008006" key="4">
    <source>
        <dbReference type="Google" id="ProtNLM"/>
    </source>
</evidence>
<feature type="transmembrane region" description="Helical" evidence="1">
    <location>
        <begin position="12"/>
        <end position="30"/>
    </location>
</feature>
<protein>
    <recommendedName>
        <fullName evidence="4">Ig-like domain-containing protein</fullName>
    </recommendedName>
</protein>
<feature type="transmembrane region" description="Helical" evidence="1">
    <location>
        <begin position="42"/>
        <end position="63"/>
    </location>
</feature>
<feature type="transmembrane region" description="Helical" evidence="1">
    <location>
        <begin position="84"/>
        <end position="107"/>
    </location>
</feature>
<reference evidence="2 3" key="1">
    <citation type="submission" date="2020-09" db="EMBL/GenBank/DDBJ databases">
        <title>Genome sequences of type strains of Chitinophaga qingshengii and Chitinophaga varians.</title>
        <authorList>
            <person name="Kittiwongwattana C."/>
        </authorList>
    </citation>
    <scope>NUCLEOTIDE SEQUENCE [LARGE SCALE GENOMIC DNA]</scope>
    <source>
        <strain evidence="2 3">JCM 30026</strain>
    </source>
</reference>
<dbReference type="RefSeq" id="WP_188087100.1">
    <property type="nucleotide sequence ID" value="NZ_JACVFC010000001.1"/>
</dbReference>
<keyword evidence="3" id="KW-1185">Reference proteome</keyword>
<evidence type="ECO:0000313" key="2">
    <source>
        <dbReference type="EMBL" id="MBC9930013.1"/>
    </source>
</evidence>
<keyword evidence="1" id="KW-0472">Membrane</keyword>
<proteinExistence type="predicted"/>
<name>A0ABR7TKF5_9BACT</name>
<accession>A0ABR7TKF5</accession>